<feature type="transmembrane region" description="Helical" evidence="6">
    <location>
        <begin position="270"/>
        <end position="293"/>
    </location>
</feature>
<feature type="transmembrane region" description="Helical" evidence="6">
    <location>
        <begin position="169"/>
        <end position="187"/>
    </location>
</feature>
<keyword evidence="2 6" id="KW-0812">Transmembrane</keyword>
<dbReference type="PANTHER" id="PTHR23051:SF0">
    <property type="entry name" value="SOLUTE CARRIER FAMILY 35 MEMBER F5"/>
    <property type="match status" value="1"/>
</dbReference>
<evidence type="ECO:0008006" key="9">
    <source>
        <dbReference type="Google" id="ProtNLM"/>
    </source>
</evidence>
<dbReference type="PANTHER" id="PTHR23051">
    <property type="entry name" value="SOLUTE CARRIER FAMILY 35, MEMBER F5"/>
    <property type="match status" value="1"/>
</dbReference>
<evidence type="ECO:0000313" key="8">
    <source>
        <dbReference type="Proteomes" id="UP000275078"/>
    </source>
</evidence>
<dbReference type="EMBL" id="ML119659">
    <property type="protein sequence ID" value="RPA84332.1"/>
    <property type="molecule type" value="Genomic_DNA"/>
</dbReference>
<feature type="transmembrane region" description="Helical" evidence="6">
    <location>
        <begin position="305"/>
        <end position="328"/>
    </location>
</feature>
<feature type="transmembrane region" description="Helical" evidence="6">
    <location>
        <begin position="340"/>
        <end position="361"/>
    </location>
</feature>
<dbReference type="InterPro" id="IPR037185">
    <property type="entry name" value="EmrE-like"/>
</dbReference>
<feature type="transmembrane region" description="Helical" evidence="6">
    <location>
        <begin position="397"/>
        <end position="415"/>
    </location>
</feature>
<comment type="subcellular location">
    <subcellularLocation>
        <location evidence="1">Membrane</location>
        <topology evidence="1">Multi-pass membrane protein</topology>
    </subcellularLocation>
</comment>
<feature type="region of interest" description="Disordered" evidence="5">
    <location>
        <begin position="129"/>
        <end position="155"/>
    </location>
</feature>
<gene>
    <name evidence="7" type="ORF">BJ508DRAFT_206294</name>
</gene>
<protein>
    <recommendedName>
        <fullName evidence="9">EamA domain-containing protein</fullName>
    </recommendedName>
</protein>
<sequence>MASFRTDDLEVVEHEPRLLPRHPHTITKRSSSSVSTTRLLRRGDSELAIQRSKSQKNRYALGVVLVLIVVVLWVSSNFLTAALFYDDSYSKPYFVTYVNTATFSFYLLPEAFSYLRSLIRPSQQTYTPLPTADETAPPKQPPLSRATPASDDEEPPLTLRETFSLSAQFCIIWFIANYFSGACFLFTSVPSGTILSSTSSIFTLFLGVYLRIEKFTNLKFSAVLISILGIIIVSSIDIDTPSVVSPSIAGRDEQTVGISGGTLPKTPTQIFLGDTLAILGALSYAFYTTLLKYRVRSESRLPTRHFFGFVGLINLLLLWPGLVFLHVTGLEPFELPSTKSIWIILGINAGITFTSDICWAVGMLLTSPVLATVGLGLTIPLAMLGDHLLGKGSPVGGWYWIGAAAVGVGFLLVNWEEGKESGEAVFADEGGRVD</sequence>
<dbReference type="GO" id="GO:0000329">
    <property type="term" value="C:fungal-type vacuole membrane"/>
    <property type="evidence" value="ECO:0007669"/>
    <property type="project" value="TreeGrafter"/>
</dbReference>
<dbReference type="AlphaFoldDB" id="A0A3N4IDW1"/>
<keyword evidence="4 6" id="KW-0472">Membrane</keyword>
<feature type="transmembrane region" description="Helical" evidence="6">
    <location>
        <begin position="368"/>
        <end position="385"/>
    </location>
</feature>
<feature type="transmembrane region" description="Helical" evidence="6">
    <location>
        <begin position="59"/>
        <end position="85"/>
    </location>
</feature>
<proteinExistence type="predicted"/>
<evidence type="ECO:0000256" key="2">
    <source>
        <dbReference type="ARBA" id="ARBA00022692"/>
    </source>
</evidence>
<name>A0A3N4IDW1_ASCIM</name>
<dbReference type="OrthoDB" id="1436450at2759"/>
<organism evidence="7 8">
    <name type="scientific">Ascobolus immersus RN42</name>
    <dbReference type="NCBI Taxonomy" id="1160509"/>
    <lineage>
        <taxon>Eukaryota</taxon>
        <taxon>Fungi</taxon>
        <taxon>Dikarya</taxon>
        <taxon>Ascomycota</taxon>
        <taxon>Pezizomycotina</taxon>
        <taxon>Pezizomycetes</taxon>
        <taxon>Pezizales</taxon>
        <taxon>Ascobolaceae</taxon>
        <taxon>Ascobolus</taxon>
    </lineage>
</organism>
<evidence type="ECO:0000256" key="1">
    <source>
        <dbReference type="ARBA" id="ARBA00004141"/>
    </source>
</evidence>
<accession>A0A3N4IDW1</accession>
<reference evidence="7 8" key="1">
    <citation type="journal article" date="2018" name="Nat. Ecol. Evol.">
        <title>Pezizomycetes genomes reveal the molecular basis of ectomycorrhizal truffle lifestyle.</title>
        <authorList>
            <person name="Murat C."/>
            <person name="Payen T."/>
            <person name="Noel B."/>
            <person name="Kuo A."/>
            <person name="Morin E."/>
            <person name="Chen J."/>
            <person name="Kohler A."/>
            <person name="Krizsan K."/>
            <person name="Balestrini R."/>
            <person name="Da Silva C."/>
            <person name="Montanini B."/>
            <person name="Hainaut M."/>
            <person name="Levati E."/>
            <person name="Barry K.W."/>
            <person name="Belfiori B."/>
            <person name="Cichocki N."/>
            <person name="Clum A."/>
            <person name="Dockter R.B."/>
            <person name="Fauchery L."/>
            <person name="Guy J."/>
            <person name="Iotti M."/>
            <person name="Le Tacon F."/>
            <person name="Lindquist E.A."/>
            <person name="Lipzen A."/>
            <person name="Malagnac F."/>
            <person name="Mello A."/>
            <person name="Molinier V."/>
            <person name="Miyauchi S."/>
            <person name="Poulain J."/>
            <person name="Riccioni C."/>
            <person name="Rubini A."/>
            <person name="Sitrit Y."/>
            <person name="Splivallo R."/>
            <person name="Traeger S."/>
            <person name="Wang M."/>
            <person name="Zifcakova L."/>
            <person name="Wipf D."/>
            <person name="Zambonelli A."/>
            <person name="Paolocci F."/>
            <person name="Nowrousian M."/>
            <person name="Ottonello S."/>
            <person name="Baldrian P."/>
            <person name="Spatafora J.W."/>
            <person name="Henrissat B."/>
            <person name="Nagy L.G."/>
            <person name="Aury J.M."/>
            <person name="Wincker P."/>
            <person name="Grigoriev I.V."/>
            <person name="Bonfante P."/>
            <person name="Martin F.M."/>
        </authorList>
    </citation>
    <scope>NUCLEOTIDE SEQUENCE [LARGE SCALE GENOMIC DNA]</scope>
    <source>
        <strain evidence="7 8">RN42</strain>
    </source>
</reference>
<dbReference type="SUPFAM" id="SSF103481">
    <property type="entry name" value="Multidrug resistance efflux transporter EmrE"/>
    <property type="match status" value="2"/>
</dbReference>
<keyword evidence="3 6" id="KW-1133">Transmembrane helix</keyword>
<dbReference type="STRING" id="1160509.A0A3N4IDW1"/>
<evidence type="ECO:0000256" key="5">
    <source>
        <dbReference type="SAM" id="MobiDB-lite"/>
    </source>
</evidence>
<keyword evidence="8" id="KW-1185">Reference proteome</keyword>
<evidence type="ECO:0000256" key="3">
    <source>
        <dbReference type="ARBA" id="ARBA00022989"/>
    </source>
</evidence>
<evidence type="ECO:0000256" key="6">
    <source>
        <dbReference type="SAM" id="Phobius"/>
    </source>
</evidence>
<feature type="transmembrane region" description="Helical" evidence="6">
    <location>
        <begin position="97"/>
        <end position="115"/>
    </location>
</feature>
<evidence type="ECO:0000256" key="4">
    <source>
        <dbReference type="ARBA" id="ARBA00023136"/>
    </source>
</evidence>
<feature type="transmembrane region" description="Helical" evidence="6">
    <location>
        <begin position="193"/>
        <end position="210"/>
    </location>
</feature>
<feature type="transmembrane region" description="Helical" evidence="6">
    <location>
        <begin position="217"/>
        <end position="236"/>
    </location>
</feature>
<dbReference type="Proteomes" id="UP000275078">
    <property type="component" value="Unassembled WGS sequence"/>
</dbReference>
<evidence type="ECO:0000313" key="7">
    <source>
        <dbReference type="EMBL" id="RPA84332.1"/>
    </source>
</evidence>